<keyword evidence="9" id="KW-1185">Reference proteome</keyword>
<dbReference type="InterPro" id="IPR020103">
    <property type="entry name" value="PsdUridine_synth_cat_dom_sf"/>
</dbReference>
<accession>A0A1G9AGS1</accession>
<proteinExistence type="inferred from homology"/>
<comment type="function">
    <text evidence="5">Responsible for synthesis of pseudouridine from uracil-55 in the psi GC loop of transfer RNAs.</text>
</comment>
<evidence type="ECO:0000313" key="9">
    <source>
        <dbReference type="Proteomes" id="UP000198510"/>
    </source>
</evidence>
<evidence type="ECO:0000256" key="3">
    <source>
        <dbReference type="ARBA" id="ARBA00022694"/>
    </source>
</evidence>
<dbReference type="Pfam" id="PF01509">
    <property type="entry name" value="TruB_N"/>
    <property type="match status" value="1"/>
</dbReference>
<comment type="similarity">
    <text evidence="2 5">Belongs to the pseudouridine synthase TruB family. Type 1 subfamily.</text>
</comment>
<dbReference type="InterPro" id="IPR032819">
    <property type="entry name" value="TruB_C"/>
</dbReference>
<reference evidence="8 9" key="1">
    <citation type="submission" date="2016-10" db="EMBL/GenBank/DDBJ databases">
        <authorList>
            <person name="de Groot N.N."/>
        </authorList>
    </citation>
    <scope>NUCLEOTIDE SEQUENCE [LARGE SCALE GENOMIC DNA]</scope>
    <source>
        <strain evidence="8 9">DSM 25186</strain>
    </source>
</reference>
<keyword evidence="4 5" id="KW-0413">Isomerase</keyword>
<feature type="active site" description="Nucleophile" evidence="5">
    <location>
        <position position="49"/>
    </location>
</feature>
<evidence type="ECO:0000313" key="8">
    <source>
        <dbReference type="EMBL" id="SDK26478.1"/>
    </source>
</evidence>
<dbReference type="CDD" id="cd02573">
    <property type="entry name" value="PseudoU_synth_EcTruB"/>
    <property type="match status" value="1"/>
</dbReference>
<dbReference type="SUPFAM" id="SSF55120">
    <property type="entry name" value="Pseudouridine synthase"/>
    <property type="match status" value="1"/>
</dbReference>
<keyword evidence="3 5" id="KW-0819">tRNA processing</keyword>
<dbReference type="InterPro" id="IPR014780">
    <property type="entry name" value="tRNA_psdUridine_synth_TruB"/>
</dbReference>
<evidence type="ECO:0000259" key="6">
    <source>
        <dbReference type="Pfam" id="PF01509"/>
    </source>
</evidence>
<dbReference type="HAMAP" id="MF_01080">
    <property type="entry name" value="TruB_bact"/>
    <property type="match status" value="1"/>
</dbReference>
<sequence>MTEPAEEGRVVLIDKPLGWSSFDVVKKVRNTLRVRKGKRVKVGHAGTLDPMATGLLILCTGPMTKQIDRFQAQEKEYEGELTLGQVTASYDSEAPVQEECDPSHLDEATIRAATGAFVGHIQQRPPIFSAIRVDGERLYKLARRGEDVEIKPRPVTIDVFEITAIDMPRVRFRVVCSKGTYIRSLAHDFGQALGVGAHLTGLRRTRIGDFHVDAARTIDVFVQEEKALHDARRAADDAASNSGEERL</sequence>
<dbReference type="GO" id="GO:0160148">
    <property type="term" value="F:tRNA pseudouridine(55) synthase activity"/>
    <property type="evidence" value="ECO:0007669"/>
    <property type="project" value="UniProtKB-EC"/>
</dbReference>
<gene>
    <name evidence="5" type="primary">truB</name>
    <name evidence="8" type="ORF">SAMN05421823_102294</name>
</gene>
<feature type="domain" description="Pseudouridine synthase II N-terminal" evidence="6">
    <location>
        <begin position="38"/>
        <end position="182"/>
    </location>
</feature>
<dbReference type="Pfam" id="PF16198">
    <property type="entry name" value="TruB_C_2"/>
    <property type="match status" value="1"/>
</dbReference>
<evidence type="ECO:0000256" key="1">
    <source>
        <dbReference type="ARBA" id="ARBA00000385"/>
    </source>
</evidence>
<dbReference type="PANTHER" id="PTHR13767:SF2">
    <property type="entry name" value="PSEUDOURIDYLATE SYNTHASE TRUB1"/>
    <property type="match status" value="1"/>
</dbReference>
<dbReference type="NCBIfam" id="TIGR00431">
    <property type="entry name" value="TruB"/>
    <property type="match status" value="1"/>
</dbReference>
<feature type="domain" description="tRNA pseudouridylate synthase B C-terminal" evidence="7">
    <location>
        <begin position="183"/>
        <end position="220"/>
    </location>
</feature>
<dbReference type="EMBL" id="FNFO01000002">
    <property type="protein sequence ID" value="SDK26478.1"/>
    <property type="molecule type" value="Genomic_DNA"/>
</dbReference>
<protein>
    <recommendedName>
        <fullName evidence="5">tRNA pseudouridine synthase B</fullName>
        <ecNumber evidence="5">5.4.99.25</ecNumber>
    </recommendedName>
    <alternativeName>
        <fullName evidence="5">tRNA pseudouridine(55) synthase</fullName>
        <shortName evidence="5">Psi55 synthase</shortName>
    </alternativeName>
    <alternativeName>
        <fullName evidence="5">tRNA pseudouridylate synthase</fullName>
    </alternativeName>
    <alternativeName>
        <fullName evidence="5">tRNA-uridine isomerase</fullName>
    </alternativeName>
</protein>
<evidence type="ECO:0000259" key="7">
    <source>
        <dbReference type="Pfam" id="PF16198"/>
    </source>
</evidence>
<evidence type="ECO:0000256" key="5">
    <source>
        <dbReference type="HAMAP-Rule" id="MF_01080"/>
    </source>
</evidence>
<organism evidence="8 9">
    <name type="scientific">Catalinimonas alkaloidigena</name>
    <dbReference type="NCBI Taxonomy" id="1075417"/>
    <lineage>
        <taxon>Bacteria</taxon>
        <taxon>Pseudomonadati</taxon>
        <taxon>Bacteroidota</taxon>
        <taxon>Cytophagia</taxon>
        <taxon>Cytophagales</taxon>
        <taxon>Catalimonadaceae</taxon>
        <taxon>Catalinimonas</taxon>
    </lineage>
</organism>
<dbReference type="InterPro" id="IPR002501">
    <property type="entry name" value="PsdUridine_synth_N"/>
</dbReference>
<evidence type="ECO:0000256" key="4">
    <source>
        <dbReference type="ARBA" id="ARBA00023235"/>
    </source>
</evidence>
<evidence type="ECO:0000256" key="2">
    <source>
        <dbReference type="ARBA" id="ARBA00005642"/>
    </source>
</evidence>
<dbReference type="Proteomes" id="UP000198510">
    <property type="component" value="Unassembled WGS sequence"/>
</dbReference>
<dbReference type="EC" id="5.4.99.25" evidence="5"/>
<name>A0A1G9AGS1_9BACT</name>
<dbReference type="AlphaFoldDB" id="A0A1G9AGS1"/>
<dbReference type="RefSeq" id="WP_089679828.1">
    <property type="nucleotide sequence ID" value="NZ_FNFO01000002.1"/>
</dbReference>
<comment type="catalytic activity">
    <reaction evidence="1 5">
        <text>uridine(55) in tRNA = pseudouridine(55) in tRNA</text>
        <dbReference type="Rhea" id="RHEA:42532"/>
        <dbReference type="Rhea" id="RHEA-COMP:10101"/>
        <dbReference type="Rhea" id="RHEA-COMP:10102"/>
        <dbReference type="ChEBI" id="CHEBI:65314"/>
        <dbReference type="ChEBI" id="CHEBI:65315"/>
        <dbReference type="EC" id="5.4.99.25"/>
    </reaction>
</comment>
<dbReference type="GO" id="GO:1990481">
    <property type="term" value="P:mRNA pseudouridine synthesis"/>
    <property type="evidence" value="ECO:0007669"/>
    <property type="project" value="TreeGrafter"/>
</dbReference>
<dbReference type="PANTHER" id="PTHR13767">
    <property type="entry name" value="TRNA-PSEUDOURIDINE SYNTHASE"/>
    <property type="match status" value="1"/>
</dbReference>
<dbReference type="STRING" id="1075417.SAMN05421823_102294"/>
<dbReference type="OrthoDB" id="9802309at2"/>
<dbReference type="Gene3D" id="3.30.2350.10">
    <property type="entry name" value="Pseudouridine synthase"/>
    <property type="match status" value="1"/>
</dbReference>
<dbReference type="GO" id="GO:0003723">
    <property type="term" value="F:RNA binding"/>
    <property type="evidence" value="ECO:0007669"/>
    <property type="project" value="InterPro"/>
</dbReference>
<dbReference type="GO" id="GO:0031119">
    <property type="term" value="P:tRNA pseudouridine synthesis"/>
    <property type="evidence" value="ECO:0007669"/>
    <property type="project" value="UniProtKB-UniRule"/>
</dbReference>